<dbReference type="EMBL" id="RHHB01000010">
    <property type="protein sequence ID" value="RNB50257.1"/>
    <property type="molecule type" value="Genomic_DNA"/>
</dbReference>
<dbReference type="PANTHER" id="PTHR30346">
    <property type="entry name" value="TRANSCRIPTIONAL DUAL REGULATOR HCAR-RELATED"/>
    <property type="match status" value="1"/>
</dbReference>
<feature type="region of interest" description="Disordered" evidence="5">
    <location>
        <begin position="297"/>
        <end position="334"/>
    </location>
</feature>
<dbReference type="InterPro" id="IPR036388">
    <property type="entry name" value="WH-like_DNA-bd_sf"/>
</dbReference>
<keyword evidence="2" id="KW-0805">Transcription regulation</keyword>
<comment type="caution">
    <text evidence="7">The sequence shown here is derived from an EMBL/GenBank/DDBJ whole genome shotgun (WGS) entry which is preliminary data.</text>
</comment>
<dbReference type="AlphaFoldDB" id="A0A3M8AI20"/>
<dbReference type="Proteomes" id="UP000275048">
    <property type="component" value="Unassembled WGS sequence"/>
</dbReference>
<comment type="similarity">
    <text evidence="1">Belongs to the LysR transcriptional regulatory family.</text>
</comment>
<dbReference type="Gene3D" id="3.40.190.10">
    <property type="entry name" value="Periplasmic binding protein-like II"/>
    <property type="match status" value="2"/>
</dbReference>
<accession>A0A3M8AI20</accession>
<evidence type="ECO:0000256" key="5">
    <source>
        <dbReference type="SAM" id="MobiDB-lite"/>
    </source>
</evidence>
<evidence type="ECO:0000313" key="7">
    <source>
        <dbReference type="EMBL" id="RNB50257.1"/>
    </source>
</evidence>
<dbReference type="OrthoDB" id="4131546at2"/>
<dbReference type="Gene3D" id="1.10.10.10">
    <property type="entry name" value="Winged helix-like DNA-binding domain superfamily/Winged helix DNA-binding domain"/>
    <property type="match status" value="1"/>
</dbReference>
<feature type="domain" description="HTH lysR-type" evidence="6">
    <location>
        <begin position="2"/>
        <end position="59"/>
    </location>
</feature>
<evidence type="ECO:0000259" key="6">
    <source>
        <dbReference type="PROSITE" id="PS50931"/>
    </source>
</evidence>
<evidence type="ECO:0000256" key="2">
    <source>
        <dbReference type="ARBA" id="ARBA00023015"/>
    </source>
</evidence>
<name>A0A3M8AI20_9MICO</name>
<dbReference type="SUPFAM" id="SSF46785">
    <property type="entry name" value="Winged helix' DNA-binding domain"/>
    <property type="match status" value="1"/>
</dbReference>
<proteinExistence type="inferred from homology"/>
<organism evidence="7 8">
    <name type="scientific">Agromyces tardus</name>
    <dbReference type="NCBI Taxonomy" id="2583849"/>
    <lineage>
        <taxon>Bacteria</taxon>
        <taxon>Bacillati</taxon>
        <taxon>Actinomycetota</taxon>
        <taxon>Actinomycetes</taxon>
        <taxon>Micrococcales</taxon>
        <taxon>Microbacteriaceae</taxon>
        <taxon>Agromyces</taxon>
    </lineage>
</organism>
<dbReference type="Pfam" id="PF00126">
    <property type="entry name" value="HTH_1"/>
    <property type="match status" value="1"/>
</dbReference>
<dbReference type="GO" id="GO:0003677">
    <property type="term" value="F:DNA binding"/>
    <property type="evidence" value="ECO:0007669"/>
    <property type="project" value="UniProtKB-KW"/>
</dbReference>
<dbReference type="SUPFAM" id="SSF53850">
    <property type="entry name" value="Periplasmic binding protein-like II"/>
    <property type="match status" value="1"/>
</dbReference>
<reference evidence="7 8" key="1">
    <citation type="submission" date="2018-10" db="EMBL/GenBank/DDBJ databases">
        <title>Isolation, diversity and antibacterial activity of antinobacteria from the wheat rhizosphere soil.</title>
        <authorList>
            <person name="Sun T."/>
        </authorList>
    </citation>
    <scope>NUCLEOTIDE SEQUENCE [LARGE SCALE GENOMIC DNA]</scope>
    <source>
        <strain evidence="7 8">SJ-23</strain>
    </source>
</reference>
<keyword evidence="8" id="KW-1185">Reference proteome</keyword>
<dbReference type="PANTHER" id="PTHR30346:SF29">
    <property type="entry name" value="LYSR SUBSTRATE-BINDING"/>
    <property type="match status" value="1"/>
</dbReference>
<keyword evidence="4" id="KW-0804">Transcription</keyword>
<evidence type="ECO:0000256" key="1">
    <source>
        <dbReference type="ARBA" id="ARBA00009437"/>
    </source>
</evidence>
<evidence type="ECO:0000313" key="8">
    <source>
        <dbReference type="Proteomes" id="UP000275048"/>
    </source>
</evidence>
<dbReference type="InterPro" id="IPR000847">
    <property type="entry name" value="LysR_HTH_N"/>
</dbReference>
<dbReference type="PROSITE" id="PS50931">
    <property type="entry name" value="HTH_LYSR"/>
    <property type="match status" value="1"/>
</dbReference>
<dbReference type="Pfam" id="PF03466">
    <property type="entry name" value="LysR_substrate"/>
    <property type="match status" value="1"/>
</dbReference>
<dbReference type="InterPro" id="IPR005119">
    <property type="entry name" value="LysR_subst-bd"/>
</dbReference>
<dbReference type="GO" id="GO:0032993">
    <property type="term" value="C:protein-DNA complex"/>
    <property type="evidence" value="ECO:0007669"/>
    <property type="project" value="TreeGrafter"/>
</dbReference>
<dbReference type="RefSeq" id="WP_122936567.1">
    <property type="nucleotide sequence ID" value="NZ_JBHSNT010000043.1"/>
</dbReference>
<gene>
    <name evidence="7" type="ORF">EDM22_08100</name>
</gene>
<evidence type="ECO:0000256" key="3">
    <source>
        <dbReference type="ARBA" id="ARBA00023125"/>
    </source>
</evidence>
<dbReference type="FunFam" id="1.10.10.10:FF:000001">
    <property type="entry name" value="LysR family transcriptional regulator"/>
    <property type="match status" value="1"/>
</dbReference>
<protein>
    <submittedName>
        <fullName evidence="7">LysR family transcriptional regulator</fullName>
    </submittedName>
</protein>
<keyword evidence="3" id="KW-0238">DNA-binding</keyword>
<dbReference type="GO" id="GO:0003700">
    <property type="term" value="F:DNA-binding transcription factor activity"/>
    <property type="evidence" value="ECO:0007669"/>
    <property type="project" value="InterPro"/>
</dbReference>
<sequence length="334" mass="35296">MMDLQGLRALVAVARTGSVVGAADQLGYTPSAVSQQVKKLERDLDAPLLERRGRGVLLTERGRALAAEGDDVLERLERLEHLGSDDEGPPAPLRIASFSTATRGLLGPVLRELRTPDGSALASVTSVDPFEAMELVATGAVDLAVVHNWNSVPLIAPAHVVTEHVCWDEADVVLPADHPLAGDDELERSALVGESWASTPRGAICHEALLRIFADLDALPRIVAEDTDFASLVELARHGVAISLLPRLGRSPLPDGVVARPLSDHSQVREVRVAYRRSMAQSPGIRRAVRLLAAAGAAVGPEEPEATRARQWPAGPPATTEPAEPPAPTGSATG</sequence>
<dbReference type="InterPro" id="IPR036390">
    <property type="entry name" value="WH_DNA-bd_sf"/>
</dbReference>
<evidence type="ECO:0000256" key="4">
    <source>
        <dbReference type="ARBA" id="ARBA00023163"/>
    </source>
</evidence>